<dbReference type="EMBL" id="JBIMSP010000018">
    <property type="protein sequence ID" value="MFH5242855.1"/>
    <property type="molecule type" value="Genomic_DNA"/>
</dbReference>
<dbReference type="RefSeq" id="WP_395124660.1">
    <property type="nucleotide sequence ID" value="NZ_JBIMSN010000029.1"/>
</dbReference>
<dbReference type="Proteomes" id="UP001609219">
    <property type="component" value="Unassembled WGS sequence"/>
</dbReference>
<sequence>MKRPSQLFIGLAIVTVIFSVFVAWAAWAVLSINRSDPAPKSPHAEKELCAAVSNFLKDGRGRGPTTISTPADGNEPIGRVGSCYFMNDRDEAYASVHLLSESESADRVFPPPGEETVLGSSKPVTLDLRFGGVKLETVLGPWKAWFTIDPEAEIDMTRERIEEAAELLIRLTEDLHE</sequence>
<keyword evidence="1" id="KW-0812">Transmembrane</keyword>
<evidence type="ECO:0008006" key="6">
    <source>
        <dbReference type="Google" id="ProtNLM"/>
    </source>
</evidence>
<accession>A0ABW7K0E2</accession>
<organism evidence="2 5">
    <name type="scientific">Antrihabitans spumae</name>
    <dbReference type="NCBI Taxonomy" id="3373370"/>
    <lineage>
        <taxon>Bacteria</taxon>
        <taxon>Bacillati</taxon>
        <taxon>Actinomycetota</taxon>
        <taxon>Actinomycetes</taxon>
        <taxon>Mycobacteriales</taxon>
        <taxon>Nocardiaceae</taxon>
        <taxon>Antrihabitans</taxon>
    </lineage>
</organism>
<name>A0ABW7K0E2_9NOCA</name>
<comment type="caution">
    <text evidence="2">The sequence shown here is derived from an EMBL/GenBank/DDBJ whole genome shotgun (WGS) entry which is preliminary data.</text>
</comment>
<gene>
    <name evidence="3" type="ORF">ACHIPV_13305</name>
    <name evidence="2" type="ORF">ACHIRB_07825</name>
</gene>
<evidence type="ECO:0000313" key="4">
    <source>
        <dbReference type="Proteomes" id="UP001609176"/>
    </source>
</evidence>
<keyword evidence="1" id="KW-0472">Membrane</keyword>
<feature type="transmembrane region" description="Helical" evidence="1">
    <location>
        <begin position="7"/>
        <end position="30"/>
    </location>
</feature>
<protein>
    <recommendedName>
        <fullName evidence="6">DUF302 domain-containing protein</fullName>
    </recommendedName>
</protein>
<evidence type="ECO:0000313" key="2">
    <source>
        <dbReference type="EMBL" id="MFH5228483.1"/>
    </source>
</evidence>
<dbReference type="Proteomes" id="UP001609176">
    <property type="component" value="Unassembled WGS sequence"/>
</dbReference>
<keyword evidence="5" id="KW-1185">Reference proteome</keyword>
<keyword evidence="1" id="KW-1133">Transmembrane helix</keyword>
<evidence type="ECO:0000256" key="1">
    <source>
        <dbReference type="SAM" id="Phobius"/>
    </source>
</evidence>
<reference evidence="4 5" key="1">
    <citation type="submission" date="2024-10" db="EMBL/GenBank/DDBJ databases">
        <authorList>
            <person name="Riesco R."/>
        </authorList>
    </citation>
    <scope>NUCLEOTIDE SEQUENCE [LARGE SCALE GENOMIC DNA]</scope>
    <source>
        <strain evidence="3 4">NCIMB 15448</strain>
        <strain evidence="2 5">NCIMB 15450</strain>
    </source>
</reference>
<dbReference type="EMBL" id="JBIMSN010000029">
    <property type="protein sequence ID" value="MFH5228483.1"/>
    <property type="molecule type" value="Genomic_DNA"/>
</dbReference>
<proteinExistence type="predicted"/>
<evidence type="ECO:0000313" key="5">
    <source>
        <dbReference type="Proteomes" id="UP001609219"/>
    </source>
</evidence>
<evidence type="ECO:0000313" key="3">
    <source>
        <dbReference type="EMBL" id="MFH5242855.1"/>
    </source>
</evidence>